<keyword evidence="2" id="KW-1133">Transmembrane helix</keyword>
<protein>
    <submittedName>
        <fullName evidence="3">Uncharacterized protein</fullName>
    </submittedName>
</protein>
<evidence type="ECO:0000313" key="4">
    <source>
        <dbReference type="Proteomes" id="UP000015106"/>
    </source>
</evidence>
<sequence length="191" mass="19544">MAMTVSAGDADAYASISSMAISFIFWCALVPSSQAQPRHGLLTATAHWAGMPPLFTGTSPSAATAAGAAALRAMMTELITSSSGWCTVSTSNPPRRISSGSTTGYRKPRAPCALRTTSAAPGAMCLPRCSTRRAFSSAAMPTSAARNTTSYPASSVVTSATSAVRNAMRAPASASLRTSRLARSLASPEMS</sequence>
<feature type="region of interest" description="Disordered" evidence="1">
    <location>
        <begin position="88"/>
        <end position="109"/>
    </location>
</feature>
<feature type="compositionally biased region" description="Polar residues" evidence="1">
    <location>
        <begin position="88"/>
        <end position="104"/>
    </location>
</feature>
<keyword evidence="2" id="KW-0472">Membrane</keyword>
<reference evidence="3" key="2">
    <citation type="submission" date="2018-03" db="EMBL/GenBank/DDBJ databases">
        <title>The Triticum urartu genome reveals the dynamic nature of wheat genome evolution.</title>
        <authorList>
            <person name="Ling H."/>
            <person name="Ma B."/>
            <person name="Shi X."/>
            <person name="Liu H."/>
            <person name="Dong L."/>
            <person name="Sun H."/>
            <person name="Cao Y."/>
            <person name="Gao Q."/>
            <person name="Zheng S."/>
            <person name="Li Y."/>
            <person name="Yu Y."/>
            <person name="Du H."/>
            <person name="Qi M."/>
            <person name="Li Y."/>
            <person name="Yu H."/>
            <person name="Cui Y."/>
            <person name="Wang N."/>
            <person name="Chen C."/>
            <person name="Wu H."/>
            <person name="Zhao Y."/>
            <person name="Zhang J."/>
            <person name="Li Y."/>
            <person name="Zhou W."/>
            <person name="Zhang B."/>
            <person name="Hu W."/>
            <person name="Eijk M."/>
            <person name="Tang J."/>
            <person name="Witsenboer H."/>
            <person name="Zhao S."/>
            <person name="Li Z."/>
            <person name="Zhang A."/>
            <person name="Wang D."/>
            <person name="Liang C."/>
        </authorList>
    </citation>
    <scope>NUCLEOTIDE SEQUENCE [LARGE SCALE GENOMIC DNA]</scope>
    <source>
        <strain evidence="3">cv. G1812</strain>
    </source>
</reference>
<dbReference type="Proteomes" id="UP000015106">
    <property type="component" value="Chromosome 2"/>
</dbReference>
<organism evidence="3 4">
    <name type="scientific">Triticum urartu</name>
    <name type="common">Red wild einkorn</name>
    <name type="synonym">Crithodium urartu</name>
    <dbReference type="NCBI Taxonomy" id="4572"/>
    <lineage>
        <taxon>Eukaryota</taxon>
        <taxon>Viridiplantae</taxon>
        <taxon>Streptophyta</taxon>
        <taxon>Embryophyta</taxon>
        <taxon>Tracheophyta</taxon>
        <taxon>Spermatophyta</taxon>
        <taxon>Magnoliopsida</taxon>
        <taxon>Liliopsida</taxon>
        <taxon>Poales</taxon>
        <taxon>Poaceae</taxon>
        <taxon>BOP clade</taxon>
        <taxon>Pooideae</taxon>
        <taxon>Triticodae</taxon>
        <taxon>Triticeae</taxon>
        <taxon>Triticinae</taxon>
        <taxon>Triticum</taxon>
    </lineage>
</organism>
<proteinExistence type="predicted"/>
<reference evidence="3" key="3">
    <citation type="submission" date="2022-06" db="UniProtKB">
        <authorList>
            <consortium name="EnsemblPlants"/>
        </authorList>
    </citation>
    <scope>IDENTIFICATION</scope>
</reference>
<reference evidence="4" key="1">
    <citation type="journal article" date="2013" name="Nature">
        <title>Draft genome of the wheat A-genome progenitor Triticum urartu.</title>
        <authorList>
            <person name="Ling H.Q."/>
            <person name="Zhao S."/>
            <person name="Liu D."/>
            <person name="Wang J."/>
            <person name="Sun H."/>
            <person name="Zhang C."/>
            <person name="Fan H."/>
            <person name="Li D."/>
            <person name="Dong L."/>
            <person name="Tao Y."/>
            <person name="Gao C."/>
            <person name="Wu H."/>
            <person name="Li Y."/>
            <person name="Cui Y."/>
            <person name="Guo X."/>
            <person name="Zheng S."/>
            <person name="Wang B."/>
            <person name="Yu K."/>
            <person name="Liang Q."/>
            <person name="Yang W."/>
            <person name="Lou X."/>
            <person name="Chen J."/>
            <person name="Feng M."/>
            <person name="Jian J."/>
            <person name="Zhang X."/>
            <person name="Luo G."/>
            <person name="Jiang Y."/>
            <person name="Liu J."/>
            <person name="Wang Z."/>
            <person name="Sha Y."/>
            <person name="Zhang B."/>
            <person name="Wu H."/>
            <person name="Tang D."/>
            <person name="Shen Q."/>
            <person name="Xue P."/>
            <person name="Zou S."/>
            <person name="Wang X."/>
            <person name="Liu X."/>
            <person name="Wang F."/>
            <person name="Yang Y."/>
            <person name="An X."/>
            <person name="Dong Z."/>
            <person name="Zhang K."/>
            <person name="Zhang X."/>
            <person name="Luo M.C."/>
            <person name="Dvorak J."/>
            <person name="Tong Y."/>
            <person name="Wang J."/>
            <person name="Yang H."/>
            <person name="Li Z."/>
            <person name="Wang D."/>
            <person name="Zhang A."/>
            <person name="Wang J."/>
        </authorList>
    </citation>
    <scope>NUCLEOTIDE SEQUENCE</scope>
    <source>
        <strain evidence="4">cv. G1812</strain>
    </source>
</reference>
<keyword evidence="4" id="KW-1185">Reference proteome</keyword>
<evidence type="ECO:0000313" key="3">
    <source>
        <dbReference type="EnsemblPlants" id="TuG1812G0200000947.01.T01.cds385239"/>
    </source>
</evidence>
<dbReference type="AlphaFoldDB" id="A0A8R7PAC8"/>
<dbReference type="Gramene" id="TuG1812G0200000947.01.T01">
    <property type="protein sequence ID" value="TuG1812G0200000947.01.T01.cds385239"/>
    <property type="gene ID" value="TuG1812G0200000947.01"/>
</dbReference>
<evidence type="ECO:0000256" key="1">
    <source>
        <dbReference type="SAM" id="MobiDB-lite"/>
    </source>
</evidence>
<name>A0A8R7PAC8_TRIUA</name>
<accession>A0A8R7PAC8</accession>
<keyword evidence="2" id="KW-0812">Transmembrane</keyword>
<evidence type="ECO:0000256" key="2">
    <source>
        <dbReference type="SAM" id="Phobius"/>
    </source>
</evidence>
<dbReference type="EnsemblPlants" id="TuG1812G0200000947.01.T01">
    <property type="protein sequence ID" value="TuG1812G0200000947.01.T01.cds385239"/>
    <property type="gene ID" value="TuG1812G0200000947.01"/>
</dbReference>
<feature type="transmembrane region" description="Helical" evidence="2">
    <location>
        <begin position="12"/>
        <end position="30"/>
    </location>
</feature>